<dbReference type="InterPro" id="IPR000182">
    <property type="entry name" value="GNAT_dom"/>
</dbReference>
<dbReference type="AlphaFoldDB" id="A0A3D9ZBD6"/>
<dbReference type="Gene3D" id="3.40.630.30">
    <property type="match status" value="1"/>
</dbReference>
<dbReference type="Pfam" id="PF00583">
    <property type="entry name" value="Acetyltransf_1"/>
    <property type="match status" value="1"/>
</dbReference>
<reference evidence="2 3" key="1">
    <citation type="submission" date="2018-08" db="EMBL/GenBank/DDBJ databases">
        <title>Sequencing the genomes of 1000 actinobacteria strains.</title>
        <authorList>
            <person name="Klenk H.-P."/>
        </authorList>
    </citation>
    <scope>NUCLEOTIDE SEQUENCE [LARGE SCALE GENOMIC DNA]</scope>
    <source>
        <strain evidence="2 3">DSM 44099</strain>
    </source>
</reference>
<evidence type="ECO:0000259" key="1">
    <source>
        <dbReference type="PROSITE" id="PS51186"/>
    </source>
</evidence>
<dbReference type="RefSeq" id="WP_239097391.1">
    <property type="nucleotide sequence ID" value="NZ_BONB01000039.1"/>
</dbReference>
<name>A0A3D9ZBD6_9ACTN</name>
<gene>
    <name evidence="2" type="ORF">DFJ67_0544</name>
</gene>
<sequence>MSEAATDSAAIRLASRADASAVSATLVESFLVSAVGDWLIPDIAARRAVYERCFATIVDHALRHGVIHTTADRAAVAVWYPMMGPAVDDPDHDARLAEAAGDYFDRFLLKLKVTAERHPTEPHHHLAFLGVQPSRQGTGLGTALLDAYHRVLDASGTPAFLEATNERNSRLYVRHGYRAAEPVYLPHGGPPMWPMWRDHAGACNEGAAG</sequence>
<dbReference type="GO" id="GO:0016747">
    <property type="term" value="F:acyltransferase activity, transferring groups other than amino-acyl groups"/>
    <property type="evidence" value="ECO:0007669"/>
    <property type="project" value="InterPro"/>
</dbReference>
<accession>A0A3D9ZBD6</accession>
<organism evidence="2 3">
    <name type="scientific">Asanoa ferruginea</name>
    <dbReference type="NCBI Taxonomy" id="53367"/>
    <lineage>
        <taxon>Bacteria</taxon>
        <taxon>Bacillati</taxon>
        <taxon>Actinomycetota</taxon>
        <taxon>Actinomycetes</taxon>
        <taxon>Micromonosporales</taxon>
        <taxon>Micromonosporaceae</taxon>
        <taxon>Asanoa</taxon>
    </lineage>
</organism>
<dbReference type="InterPro" id="IPR016181">
    <property type="entry name" value="Acyl_CoA_acyltransferase"/>
</dbReference>
<evidence type="ECO:0000313" key="3">
    <source>
        <dbReference type="Proteomes" id="UP000256913"/>
    </source>
</evidence>
<comment type="caution">
    <text evidence="2">The sequence shown here is derived from an EMBL/GenBank/DDBJ whole genome shotgun (WGS) entry which is preliminary data.</text>
</comment>
<dbReference type="PANTHER" id="PTHR42791:SF1">
    <property type="entry name" value="N-ACETYLTRANSFERASE DOMAIN-CONTAINING PROTEIN"/>
    <property type="match status" value="1"/>
</dbReference>
<proteinExistence type="predicted"/>
<dbReference type="EMBL" id="QUMQ01000001">
    <property type="protein sequence ID" value="REF94605.1"/>
    <property type="molecule type" value="Genomic_DNA"/>
</dbReference>
<keyword evidence="2" id="KW-0808">Transferase</keyword>
<protein>
    <submittedName>
        <fullName evidence="2">Acetyltransferase (GNAT) family protein</fullName>
    </submittedName>
</protein>
<dbReference type="SUPFAM" id="SSF55729">
    <property type="entry name" value="Acyl-CoA N-acyltransferases (Nat)"/>
    <property type="match status" value="1"/>
</dbReference>
<keyword evidence="3" id="KW-1185">Reference proteome</keyword>
<evidence type="ECO:0000313" key="2">
    <source>
        <dbReference type="EMBL" id="REF94605.1"/>
    </source>
</evidence>
<dbReference type="PANTHER" id="PTHR42791">
    <property type="entry name" value="GNAT FAMILY ACETYLTRANSFERASE"/>
    <property type="match status" value="1"/>
</dbReference>
<dbReference type="Proteomes" id="UP000256913">
    <property type="component" value="Unassembled WGS sequence"/>
</dbReference>
<dbReference type="PROSITE" id="PS51186">
    <property type="entry name" value="GNAT"/>
    <property type="match status" value="1"/>
</dbReference>
<dbReference type="InterPro" id="IPR052523">
    <property type="entry name" value="Trichothecene_AcTrans"/>
</dbReference>
<feature type="domain" description="N-acetyltransferase" evidence="1">
    <location>
        <begin position="66"/>
        <end position="200"/>
    </location>
</feature>